<evidence type="ECO:0000313" key="4">
    <source>
        <dbReference type="Proteomes" id="UP001560019"/>
    </source>
</evidence>
<dbReference type="PANTHER" id="PTHR37951">
    <property type="entry name" value="CYTOPLASMIC PROTEIN-RELATED"/>
    <property type="match status" value="1"/>
</dbReference>
<keyword evidence="4" id="KW-1185">Reference proteome</keyword>
<evidence type="ECO:0000313" key="3">
    <source>
        <dbReference type="EMBL" id="MEX5729109.1"/>
    </source>
</evidence>
<protein>
    <submittedName>
        <fullName evidence="3">Type VI secretion system protein ImpA</fullName>
    </submittedName>
</protein>
<accession>A0ABV3XVK7</accession>
<dbReference type="EMBL" id="JBEHHI010000002">
    <property type="protein sequence ID" value="MEX5729109.1"/>
    <property type="molecule type" value="Genomic_DNA"/>
</dbReference>
<organism evidence="3 4">
    <name type="scientific">Rhodovulum iodosum</name>
    <dbReference type="NCBI Taxonomy" id="68291"/>
    <lineage>
        <taxon>Bacteria</taxon>
        <taxon>Pseudomonadati</taxon>
        <taxon>Pseudomonadota</taxon>
        <taxon>Alphaproteobacteria</taxon>
        <taxon>Rhodobacterales</taxon>
        <taxon>Paracoccaceae</taxon>
        <taxon>Rhodovulum</taxon>
    </lineage>
</organism>
<dbReference type="RefSeq" id="WP_125402935.1">
    <property type="nucleotide sequence ID" value="NZ_JBEHHI010000002.1"/>
</dbReference>
<evidence type="ECO:0000256" key="1">
    <source>
        <dbReference type="SAM" id="MobiDB-lite"/>
    </source>
</evidence>
<comment type="caution">
    <text evidence="3">The sequence shown here is derived from an EMBL/GenBank/DDBJ whole genome shotgun (WGS) entry which is preliminary data.</text>
</comment>
<feature type="region of interest" description="Disordered" evidence="1">
    <location>
        <begin position="292"/>
        <end position="316"/>
    </location>
</feature>
<name>A0ABV3XVK7_9RHOB</name>
<dbReference type="InterPro" id="IPR010657">
    <property type="entry name" value="ImpA_N"/>
</dbReference>
<dbReference type="Proteomes" id="UP001560019">
    <property type="component" value="Unassembled WGS sequence"/>
</dbReference>
<gene>
    <name evidence="3" type="ORF">Ga0609869_002462</name>
</gene>
<feature type="domain" description="ImpA N-terminal" evidence="2">
    <location>
        <begin position="8"/>
        <end position="146"/>
    </location>
</feature>
<sequence length="388" mass="40743">MANLDAFLAPLDGENPSGAELRNDPQFHAIERLLLPASRDNRTEEPGTPPAITAAVDWSEVLDMAETLAATGRDLRLLVIVARAQANVDGIDPASGYRGYAGLAQGLEMLSATLDTFWDSLHPALKDRPSPRDAALARINALMQLENDDNGLLGDLEMNAVITPRGLGPVSGADLAAGTLTDNDILREGPSGLGAKEEAALIDAHEARVHRVEAATRAFAAEAPEAFSAVSGDLAAARAALTGLAETMNARLEARPGEGVRFAELTQFLERVAATLSAAAAHAGADAADAAAPDTAPAAGASPAPRPAPAAARGVPNGAINSREEVEHCLDMIIAFYERTEPASPIPHLARRMRRMVPMDFMELIEELAPGGVKEFRNVAGVSDEKRK</sequence>
<dbReference type="Pfam" id="PF06812">
    <property type="entry name" value="ImpA_N"/>
    <property type="match status" value="1"/>
</dbReference>
<proteinExistence type="predicted"/>
<feature type="compositionally biased region" description="Low complexity" evidence="1">
    <location>
        <begin position="292"/>
        <end position="313"/>
    </location>
</feature>
<reference evidence="3 4" key="1">
    <citation type="submission" date="2024-06" db="EMBL/GenBank/DDBJ databases">
        <title>Genome of Rhodovulum iodosum, a marine photoferrotroph.</title>
        <authorList>
            <person name="Bianchini G."/>
            <person name="Nikeleit V."/>
            <person name="Kappler A."/>
            <person name="Bryce C."/>
            <person name="Sanchez-Baracaldo P."/>
        </authorList>
    </citation>
    <scope>NUCLEOTIDE SEQUENCE [LARGE SCALE GENOMIC DNA]</scope>
    <source>
        <strain evidence="3 4">UT/N1</strain>
    </source>
</reference>
<dbReference type="PANTHER" id="PTHR37951:SF1">
    <property type="entry name" value="TYPE VI SECRETION SYSTEM COMPONENT TSSA1"/>
    <property type="match status" value="1"/>
</dbReference>
<dbReference type="InterPro" id="IPR017740">
    <property type="entry name" value="TssA-like"/>
</dbReference>
<evidence type="ECO:0000259" key="2">
    <source>
        <dbReference type="Pfam" id="PF06812"/>
    </source>
</evidence>